<evidence type="ECO:0000313" key="4">
    <source>
        <dbReference type="Proteomes" id="UP000325313"/>
    </source>
</evidence>
<reference evidence="3 4" key="1">
    <citation type="submission" date="2019-05" db="EMBL/GenBank/DDBJ databases">
        <title>Emergence of the Ug99 lineage of the wheat stem rust pathogen through somatic hybridization.</title>
        <authorList>
            <person name="Li F."/>
            <person name="Upadhyaya N.M."/>
            <person name="Sperschneider J."/>
            <person name="Matny O."/>
            <person name="Nguyen-Phuc H."/>
            <person name="Mago R."/>
            <person name="Raley C."/>
            <person name="Miller M.E."/>
            <person name="Silverstein K.A.T."/>
            <person name="Henningsen E."/>
            <person name="Hirsch C.D."/>
            <person name="Visser B."/>
            <person name="Pretorius Z.A."/>
            <person name="Steffenson B.J."/>
            <person name="Schwessinger B."/>
            <person name="Dodds P.N."/>
            <person name="Figueroa M."/>
        </authorList>
    </citation>
    <scope>NUCLEOTIDE SEQUENCE [LARGE SCALE GENOMIC DNA]</scope>
    <source>
        <strain evidence="3 4">Ug99</strain>
    </source>
</reference>
<keyword evidence="1" id="KW-0732">Signal</keyword>
<dbReference type="Proteomes" id="UP000325313">
    <property type="component" value="Unassembled WGS sequence"/>
</dbReference>
<name>A0A5B0SKE5_PUCGR</name>
<dbReference type="EMBL" id="VDEP01000003">
    <property type="protein sequence ID" value="KAA1138398.1"/>
    <property type="molecule type" value="Genomic_DNA"/>
</dbReference>
<dbReference type="AlphaFoldDB" id="A0A5B0SKE5"/>
<accession>A0A5B0SKE5</accession>
<comment type="caution">
    <text evidence="3">The sequence shown here is derived from an EMBL/GenBank/DDBJ whole genome shotgun (WGS) entry which is preliminary data.</text>
</comment>
<protein>
    <submittedName>
        <fullName evidence="3">Uncharacterized protein</fullName>
    </submittedName>
</protein>
<organism evidence="3 4">
    <name type="scientific">Puccinia graminis f. sp. tritici</name>
    <dbReference type="NCBI Taxonomy" id="56615"/>
    <lineage>
        <taxon>Eukaryota</taxon>
        <taxon>Fungi</taxon>
        <taxon>Dikarya</taxon>
        <taxon>Basidiomycota</taxon>
        <taxon>Pucciniomycotina</taxon>
        <taxon>Pucciniomycetes</taxon>
        <taxon>Pucciniales</taxon>
        <taxon>Pucciniaceae</taxon>
        <taxon>Puccinia</taxon>
    </lineage>
</organism>
<feature type="signal peptide" evidence="1">
    <location>
        <begin position="1"/>
        <end position="21"/>
    </location>
</feature>
<evidence type="ECO:0000313" key="2">
    <source>
        <dbReference type="EMBL" id="KAA1127632.1"/>
    </source>
</evidence>
<sequence>MPTSHLFPIFLLVLLSYSSTGWVRDINACPFLDLKDGRTCASTQTLNVFEYPDTDLRP</sequence>
<feature type="chain" id="PRO_5033845404" evidence="1">
    <location>
        <begin position="22"/>
        <end position="58"/>
    </location>
</feature>
<evidence type="ECO:0000313" key="3">
    <source>
        <dbReference type="EMBL" id="KAA1138398.1"/>
    </source>
</evidence>
<gene>
    <name evidence="2" type="ORF">PGTUg99_002147</name>
    <name evidence="3" type="ORF">PGTUg99_033985</name>
</gene>
<proteinExistence type="predicted"/>
<dbReference type="EMBL" id="VDEP01000157">
    <property type="protein sequence ID" value="KAA1127632.1"/>
    <property type="molecule type" value="Genomic_DNA"/>
</dbReference>
<evidence type="ECO:0000256" key="1">
    <source>
        <dbReference type="SAM" id="SignalP"/>
    </source>
</evidence>